<keyword evidence="6 19" id="KW-0812">Transmembrane</keyword>
<keyword evidence="7 17" id="KW-0547">Nucleotide-binding</keyword>
<evidence type="ECO:0000256" key="5">
    <source>
        <dbReference type="ARBA" id="ARBA00022679"/>
    </source>
</evidence>
<evidence type="ECO:0000256" key="17">
    <source>
        <dbReference type="PIRSR" id="PIRSR600829-3"/>
    </source>
</evidence>
<dbReference type="GO" id="GO:0016301">
    <property type="term" value="F:kinase activity"/>
    <property type="evidence" value="ECO:0007669"/>
    <property type="project" value="UniProtKB-KW"/>
</dbReference>
<dbReference type="AlphaFoldDB" id="A0A521FME9"/>
<keyword evidence="21" id="KW-1185">Reference proteome</keyword>
<name>A0A521FME9_9FLAO</name>
<dbReference type="GO" id="GO:0005886">
    <property type="term" value="C:plasma membrane"/>
    <property type="evidence" value="ECO:0007669"/>
    <property type="project" value="UniProtKB-SubCell"/>
</dbReference>
<gene>
    <name evidence="20" type="ORF">SAMN06265171_11713</name>
</gene>
<evidence type="ECO:0000256" key="14">
    <source>
        <dbReference type="ARBA" id="ARBA00023264"/>
    </source>
</evidence>
<dbReference type="Gene3D" id="1.10.287.3610">
    <property type="match status" value="1"/>
</dbReference>
<keyword evidence="18" id="KW-0460">Magnesium</keyword>
<dbReference type="GO" id="GO:0005524">
    <property type="term" value="F:ATP binding"/>
    <property type="evidence" value="ECO:0007669"/>
    <property type="project" value="UniProtKB-KW"/>
</dbReference>
<evidence type="ECO:0000256" key="1">
    <source>
        <dbReference type="ARBA" id="ARBA00004651"/>
    </source>
</evidence>
<evidence type="ECO:0000256" key="19">
    <source>
        <dbReference type="SAM" id="Phobius"/>
    </source>
</evidence>
<feature type="transmembrane region" description="Helical" evidence="19">
    <location>
        <begin position="52"/>
        <end position="71"/>
    </location>
</feature>
<evidence type="ECO:0000256" key="9">
    <source>
        <dbReference type="ARBA" id="ARBA00022840"/>
    </source>
</evidence>
<evidence type="ECO:0000256" key="11">
    <source>
        <dbReference type="ARBA" id="ARBA00023098"/>
    </source>
</evidence>
<dbReference type="GO" id="GO:0046872">
    <property type="term" value="F:metal ion binding"/>
    <property type="evidence" value="ECO:0007669"/>
    <property type="project" value="UniProtKB-KW"/>
</dbReference>
<dbReference type="InterPro" id="IPR036945">
    <property type="entry name" value="DAGK_sf"/>
</dbReference>
<keyword evidence="12 19" id="KW-0472">Membrane</keyword>
<keyword evidence="4" id="KW-0444">Lipid biosynthesis</keyword>
<keyword evidence="11" id="KW-0443">Lipid metabolism</keyword>
<feature type="binding site" evidence="17">
    <location>
        <position position="24"/>
    </location>
    <ligand>
        <name>ATP</name>
        <dbReference type="ChEBI" id="CHEBI:30616"/>
    </ligand>
</feature>
<comment type="cofactor">
    <cofactor evidence="18">
        <name>Mg(2+)</name>
        <dbReference type="ChEBI" id="CHEBI:18420"/>
    </cofactor>
    <text evidence="18">Mn(2+), Zn(2+), Cd(2+) and Co(2+) support activity to lesser extents.</text>
</comment>
<keyword evidence="10 19" id="KW-1133">Transmembrane helix</keyword>
<keyword evidence="14" id="KW-1208">Phospholipid metabolism</keyword>
<dbReference type="EMBL" id="FXTC01000017">
    <property type="protein sequence ID" value="SMO96631.1"/>
    <property type="molecule type" value="Genomic_DNA"/>
</dbReference>
<evidence type="ECO:0000256" key="16">
    <source>
        <dbReference type="PIRSR" id="PIRSR600829-2"/>
    </source>
</evidence>
<evidence type="ECO:0000256" key="7">
    <source>
        <dbReference type="ARBA" id="ARBA00022741"/>
    </source>
</evidence>
<feature type="transmembrane region" description="Helical" evidence="19">
    <location>
        <begin position="92"/>
        <end position="112"/>
    </location>
</feature>
<proteinExistence type="inferred from homology"/>
<evidence type="ECO:0000256" key="8">
    <source>
        <dbReference type="ARBA" id="ARBA00022777"/>
    </source>
</evidence>
<feature type="binding site" evidence="18">
    <location>
        <position position="24"/>
    </location>
    <ligand>
        <name>a divalent metal cation</name>
        <dbReference type="ChEBI" id="CHEBI:60240"/>
    </ligand>
</feature>
<comment type="similarity">
    <text evidence="2">Belongs to the bacterial diacylglycerol kinase family.</text>
</comment>
<keyword evidence="5" id="KW-0808">Transferase</keyword>
<evidence type="ECO:0000256" key="13">
    <source>
        <dbReference type="ARBA" id="ARBA00023209"/>
    </source>
</evidence>
<reference evidence="20 21" key="1">
    <citation type="submission" date="2017-05" db="EMBL/GenBank/DDBJ databases">
        <authorList>
            <person name="Varghese N."/>
            <person name="Submissions S."/>
        </authorList>
    </citation>
    <scope>NUCLEOTIDE SEQUENCE [LARGE SCALE GENOMIC DNA]</scope>
    <source>
        <strain evidence="20 21">DSM 29371</strain>
    </source>
</reference>
<dbReference type="Pfam" id="PF01219">
    <property type="entry name" value="DAGK_prokar"/>
    <property type="match status" value="1"/>
</dbReference>
<feature type="active site" description="Proton acceptor" evidence="15">
    <location>
        <position position="65"/>
    </location>
</feature>
<evidence type="ECO:0000313" key="21">
    <source>
        <dbReference type="Proteomes" id="UP000316916"/>
    </source>
</evidence>
<evidence type="ECO:0000256" key="6">
    <source>
        <dbReference type="ARBA" id="ARBA00022692"/>
    </source>
</evidence>
<comment type="subcellular location">
    <subcellularLocation>
        <location evidence="1">Cell membrane</location>
        <topology evidence="1">Multi-pass membrane protein</topology>
    </subcellularLocation>
</comment>
<feature type="binding site" evidence="18">
    <location>
        <position position="72"/>
    </location>
    <ligand>
        <name>a divalent metal cation</name>
        <dbReference type="ChEBI" id="CHEBI:60240"/>
    </ligand>
</feature>
<protein>
    <submittedName>
        <fullName evidence="20">Diacylglycerol kinase (ATP)</fullName>
    </submittedName>
</protein>
<evidence type="ECO:0000256" key="10">
    <source>
        <dbReference type="ARBA" id="ARBA00022989"/>
    </source>
</evidence>
<dbReference type="GO" id="GO:0008654">
    <property type="term" value="P:phospholipid biosynthetic process"/>
    <property type="evidence" value="ECO:0007669"/>
    <property type="project" value="UniProtKB-KW"/>
</dbReference>
<keyword evidence="13" id="KW-0594">Phospholipid biosynthesis</keyword>
<dbReference type="InterPro" id="IPR033717">
    <property type="entry name" value="UDPK"/>
</dbReference>
<keyword evidence="8 20" id="KW-0418">Kinase</keyword>
<organism evidence="20 21">
    <name type="scientific">Chryseobacterium rhizoplanae</name>
    <dbReference type="NCBI Taxonomy" id="1609531"/>
    <lineage>
        <taxon>Bacteria</taxon>
        <taxon>Pseudomonadati</taxon>
        <taxon>Bacteroidota</taxon>
        <taxon>Flavobacteriia</taxon>
        <taxon>Flavobacteriales</taxon>
        <taxon>Weeksellaceae</taxon>
        <taxon>Chryseobacterium group</taxon>
        <taxon>Chryseobacterium</taxon>
    </lineage>
</organism>
<feature type="binding site" evidence="16">
    <location>
        <position position="65"/>
    </location>
    <ligand>
        <name>substrate</name>
    </ligand>
</feature>
<sequence length="130" mass="14824">MQKPPLHKSFLNAFRGVFMMMKTERNFQIEVLAFFINLFLIFYFRLNNTDAALVFIASFAVLSAEIFNTAIEKICDIIQPDFDKRIGFIKDIAAGAVVLTAIASVIVGILVYGKYILRFIQAIKQLFFVD</sequence>
<evidence type="ECO:0000313" key="20">
    <source>
        <dbReference type="EMBL" id="SMO96631.1"/>
    </source>
</evidence>
<evidence type="ECO:0000256" key="3">
    <source>
        <dbReference type="ARBA" id="ARBA00022475"/>
    </source>
</evidence>
<evidence type="ECO:0000256" key="12">
    <source>
        <dbReference type="ARBA" id="ARBA00023136"/>
    </source>
</evidence>
<feature type="binding site" evidence="17">
    <location>
        <position position="72"/>
    </location>
    <ligand>
        <name>ATP</name>
        <dbReference type="ChEBI" id="CHEBI:30616"/>
    </ligand>
</feature>
<feature type="transmembrane region" description="Helical" evidence="19">
    <location>
        <begin position="27"/>
        <end position="46"/>
    </location>
</feature>
<evidence type="ECO:0000256" key="2">
    <source>
        <dbReference type="ARBA" id="ARBA00005967"/>
    </source>
</evidence>
<accession>A0A521FME9</accession>
<feature type="binding site" evidence="17">
    <location>
        <begin position="90"/>
        <end position="91"/>
    </location>
    <ligand>
        <name>ATP</name>
        <dbReference type="ChEBI" id="CHEBI:30616"/>
    </ligand>
</feature>
<keyword evidence="18" id="KW-0479">Metal-binding</keyword>
<dbReference type="PANTHER" id="PTHR34299">
    <property type="entry name" value="DIACYLGLYCEROL KINASE"/>
    <property type="match status" value="1"/>
</dbReference>
<dbReference type="PANTHER" id="PTHR34299:SF1">
    <property type="entry name" value="DIACYLGLYCEROL KINASE"/>
    <property type="match status" value="1"/>
</dbReference>
<dbReference type="CDD" id="cd14265">
    <property type="entry name" value="UDPK_IM_like"/>
    <property type="match status" value="1"/>
</dbReference>
<evidence type="ECO:0000256" key="15">
    <source>
        <dbReference type="PIRSR" id="PIRSR600829-1"/>
    </source>
</evidence>
<dbReference type="Proteomes" id="UP000316916">
    <property type="component" value="Unassembled WGS sequence"/>
</dbReference>
<dbReference type="InterPro" id="IPR000829">
    <property type="entry name" value="DAGK"/>
</dbReference>
<evidence type="ECO:0000256" key="4">
    <source>
        <dbReference type="ARBA" id="ARBA00022516"/>
    </source>
</evidence>
<keyword evidence="3" id="KW-1003">Cell membrane</keyword>
<keyword evidence="9 17" id="KW-0067">ATP-binding</keyword>
<dbReference type="RefSeq" id="WP_142719912.1">
    <property type="nucleotide sequence ID" value="NZ_FXTC01000017.1"/>
</dbReference>
<evidence type="ECO:0000256" key="18">
    <source>
        <dbReference type="PIRSR" id="PIRSR600829-4"/>
    </source>
</evidence>